<feature type="domain" description="Gingipain" evidence="2">
    <location>
        <begin position="365"/>
        <end position="731"/>
    </location>
</feature>
<dbReference type="InterPro" id="IPR001769">
    <property type="entry name" value="Gingipain"/>
</dbReference>
<name>A0A150XDU6_9BACT</name>
<organism evidence="3 4">
    <name type="scientific">Roseivirga spongicola</name>
    <dbReference type="NCBI Taxonomy" id="333140"/>
    <lineage>
        <taxon>Bacteria</taxon>
        <taxon>Pseudomonadati</taxon>
        <taxon>Bacteroidota</taxon>
        <taxon>Cytophagia</taxon>
        <taxon>Cytophagales</taxon>
        <taxon>Roseivirgaceae</taxon>
        <taxon>Roseivirga</taxon>
    </lineage>
</organism>
<dbReference type="Proteomes" id="UP000075606">
    <property type="component" value="Unassembled WGS sequence"/>
</dbReference>
<keyword evidence="1" id="KW-0732">Signal</keyword>
<evidence type="ECO:0000313" key="3">
    <source>
        <dbReference type="EMBL" id="KYG76871.1"/>
    </source>
</evidence>
<dbReference type="AlphaFoldDB" id="A0A150XDU6"/>
<dbReference type="InterPro" id="IPR029031">
    <property type="entry name" value="Gingipain_N_sf"/>
</dbReference>
<reference evidence="3 4" key="1">
    <citation type="submission" date="2016-01" db="EMBL/GenBank/DDBJ databases">
        <title>Genome sequencing of Roseivirga spongicola UST030701-084.</title>
        <authorList>
            <person name="Selvaratnam C."/>
            <person name="Thevarajoo S."/>
            <person name="Goh K.M."/>
            <person name="Ee R."/>
            <person name="Chan K.-G."/>
            <person name="Chong C.S."/>
        </authorList>
    </citation>
    <scope>NUCLEOTIDE SEQUENCE [LARGE SCALE GENOMIC DNA]</scope>
    <source>
        <strain evidence="3 4">UST030701-084</strain>
    </source>
</reference>
<keyword evidence="4" id="KW-1185">Reference proteome</keyword>
<accession>A0A150XDU6</accession>
<evidence type="ECO:0000256" key="1">
    <source>
        <dbReference type="ARBA" id="ARBA00022729"/>
    </source>
</evidence>
<dbReference type="Pfam" id="PF01364">
    <property type="entry name" value="Peptidase_C25"/>
    <property type="match status" value="1"/>
</dbReference>
<dbReference type="OrthoDB" id="9809780at2"/>
<gene>
    <name evidence="3" type="ORF">AWW68_19020</name>
</gene>
<dbReference type="InterPro" id="IPR029030">
    <property type="entry name" value="Caspase-like_dom_sf"/>
</dbReference>
<dbReference type="STRING" id="333140.AWW68_19020"/>
<dbReference type="NCBIfam" id="NF033707">
    <property type="entry name" value="T9SS_sortase"/>
    <property type="match status" value="1"/>
</dbReference>
<dbReference type="Gene3D" id="3.40.50.1460">
    <property type="match status" value="1"/>
</dbReference>
<protein>
    <recommendedName>
        <fullName evidence="2">Gingipain domain-containing protein</fullName>
    </recommendedName>
</protein>
<sequence length="1089" mass="122496">MSFSESGVYKITWNKLREFGFDPSDIDPKNIAIYGQTGGMLPQSLSENRYIDLQENPITVVGESDGVFGENDYILFYVDEINQVDYDANSDQFNITKNLYTDEIFYFLTTKNEPGLRLEAKPDLGSSGNLVKSARQLVYHESDETNILSSGREWFGEQLNAINSISFQHQTPSLSPNSTVKVFAEFLSQAYVSTSLDIQINNNALGTLNFEAIPNSQYAVKGNLQNNTFSISSTQIDDSQINVQFTYNRNGANSSVAYLNKYWVDLPIEPVFTNNPLILRYPAQNSGISTFSINSNASAHQVWDVTDPTNIKEQQHSVIDNKITFSTFSNTYTEFMVFNSNNLPEPDLYEDLQNQDLKSSVAVDFLIITHESLHSEAQRLADFRNSHDQLSVQVATVNQIYNEFSAGRQDVSAIRNFIKYKYDQGTLKYVLFFGKGSYDYKDRIEENTNLVPIYESRNSIHPLLTFASDDFYGFLENHEGEWEESTAGDHSLDIGVGRIPAKDLAQAKKAVDKIILYQTSPSTLGDWRSKVLFVADDGDRNIHQRDADQLATLVDTSFQQFQIRKLYLDAFKQERLPSGETSRDAEKALIEAVNEGRLIINFTGHGAEFGWMQERILTFELMEEWRNTYKLPFLITATCEFGRNDDPLTESGAERLIFKNVGGTIGLLTTTRPVFSSTNYRLNQALYGTMLNKQGDEYQRLGDVIKYTKNNSLEGSLNRNFILLGDPSMRLSYPKNEISVTAINGKTPSKKDTIKALQPVTIEGQITAGGQLNSSFQGTIGFTLFDKSQEKTTRGSENPPFQFQERDIVLFKGMASVTSGKFKLDFIVPKNINYAFGEGKMLVYAIENNENSDALGSNLNFTLGGTFENHLVDNTPPEIRIFLNDTLKAVSGIYDQNVKTIIKLSDESGINISESVLGQSLTLNFNDSLTFNLNDRYSAQLDNYKKGIAELDLEDLSTGKYTLTVSARDVHGNSSSKTVEFEIRTKSSFITEIKSYPNPFIDETFFSVGHNLLGENLNLEIEILNSRGQPVNNLLTEILSAEETIQLKWDGKNHHKQSLEAGIYFYTLRLASNTTGKSDFVRGKLIISN</sequence>
<dbReference type="Gene3D" id="3.40.50.10390">
    <property type="entry name" value="Gingipain r, domain 1"/>
    <property type="match status" value="1"/>
</dbReference>
<dbReference type="SUPFAM" id="SSF52129">
    <property type="entry name" value="Caspase-like"/>
    <property type="match status" value="1"/>
</dbReference>
<dbReference type="Gene3D" id="2.60.40.4070">
    <property type="match status" value="1"/>
</dbReference>
<dbReference type="CDD" id="cd02258">
    <property type="entry name" value="Peptidase_C25_N"/>
    <property type="match status" value="1"/>
</dbReference>
<dbReference type="GO" id="GO:0008234">
    <property type="term" value="F:cysteine-type peptidase activity"/>
    <property type="evidence" value="ECO:0007669"/>
    <property type="project" value="InterPro"/>
</dbReference>
<comment type="caution">
    <text evidence="3">The sequence shown here is derived from an EMBL/GenBank/DDBJ whole genome shotgun (WGS) entry which is preliminary data.</text>
</comment>
<dbReference type="EMBL" id="LRPC01000003">
    <property type="protein sequence ID" value="KYG76871.1"/>
    <property type="molecule type" value="Genomic_DNA"/>
</dbReference>
<evidence type="ECO:0000313" key="4">
    <source>
        <dbReference type="Proteomes" id="UP000075606"/>
    </source>
</evidence>
<evidence type="ECO:0000259" key="2">
    <source>
        <dbReference type="Pfam" id="PF01364"/>
    </source>
</evidence>
<proteinExistence type="predicted"/>
<dbReference type="GO" id="GO:0006508">
    <property type="term" value="P:proteolysis"/>
    <property type="evidence" value="ECO:0007669"/>
    <property type="project" value="InterPro"/>
</dbReference>